<dbReference type="EMBL" id="LUGG01000029">
    <property type="protein sequence ID" value="OBZ66578.1"/>
    <property type="molecule type" value="Genomic_DNA"/>
</dbReference>
<dbReference type="Proteomes" id="UP000092993">
    <property type="component" value="Unassembled WGS sequence"/>
</dbReference>
<gene>
    <name evidence="1" type="ORF">A0H81_13452</name>
</gene>
<organism evidence="1 2">
    <name type="scientific">Grifola frondosa</name>
    <name type="common">Maitake</name>
    <name type="synonym">Polyporus frondosus</name>
    <dbReference type="NCBI Taxonomy" id="5627"/>
    <lineage>
        <taxon>Eukaryota</taxon>
        <taxon>Fungi</taxon>
        <taxon>Dikarya</taxon>
        <taxon>Basidiomycota</taxon>
        <taxon>Agaricomycotina</taxon>
        <taxon>Agaricomycetes</taxon>
        <taxon>Polyporales</taxon>
        <taxon>Grifolaceae</taxon>
        <taxon>Grifola</taxon>
    </lineage>
</organism>
<evidence type="ECO:0000313" key="1">
    <source>
        <dbReference type="EMBL" id="OBZ66578.1"/>
    </source>
</evidence>
<protein>
    <submittedName>
        <fullName evidence="1">Uncharacterized protein</fullName>
    </submittedName>
</protein>
<sequence length="148" mass="16860">MPNIFLTSSAQERLLFPAPSSARCFRKLDLFCTYLLSTAMMIVDVSIENCKNSECYLRQNVRLQNAGNTQRIKRCMDREPEPHELQSGGVRNASVASALPAPAQCMNCTWERRKSPFPPTSTTKPYRTREELALRNGPLLTRSRFEMT</sequence>
<evidence type="ECO:0000313" key="2">
    <source>
        <dbReference type="Proteomes" id="UP000092993"/>
    </source>
</evidence>
<keyword evidence="2" id="KW-1185">Reference proteome</keyword>
<name>A0A1C7LPT7_GRIFR</name>
<proteinExistence type="predicted"/>
<accession>A0A1C7LPT7</accession>
<reference evidence="1 2" key="1">
    <citation type="submission" date="2016-03" db="EMBL/GenBank/DDBJ databases">
        <title>Whole genome sequencing of Grifola frondosa 9006-11.</title>
        <authorList>
            <person name="Min B."/>
            <person name="Park H."/>
            <person name="Kim J.-G."/>
            <person name="Cho H."/>
            <person name="Oh Y.-L."/>
            <person name="Kong W.-S."/>
            <person name="Choi I.-G."/>
        </authorList>
    </citation>
    <scope>NUCLEOTIDE SEQUENCE [LARGE SCALE GENOMIC DNA]</scope>
    <source>
        <strain evidence="1 2">9006-11</strain>
    </source>
</reference>
<dbReference type="AlphaFoldDB" id="A0A1C7LPT7"/>
<comment type="caution">
    <text evidence="1">The sequence shown here is derived from an EMBL/GenBank/DDBJ whole genome shotgun (WGS) entry which is preliminary data.</text>
</comment>